<proteinExistence type="predicted"/>
<dbReference type="PANTHER" id="PTHR46796:SF6">
    <property type="entry name" value="ARAC SUBFAMILY"/>
    <property type="match status" value="1"/>
</dbReference>
<dbReference type="InterPro" id="IPR018060">
    <property type="entry name" value="HTH_AraC"/>
</dbReference>
<dbReference type="InterPro" id="IPR035418">
    <property type="entry name" value="AraC-bd_2"/>
</dbReference>
<dbReference type="InterPro" id="IPR050204">
    <property type="entry name" value="AraC_XylS_family_regulators"/>
</dbReference>
<keyword evidence="3" id="KW-0804">Transcription</keyword>
<dbReference type="InterPro" id="IPR009057">
    <property type="entry name" value="Homeodomain-like_sf"/>
</dbReference>
<keyword evidence="6" id="KW-1185">Reference proteome</keyword>
<keyword evidence="1" id="KW-0805">Transcription regulation</keyword>
<dbReference type="Pfam" id="PF14525">
    <property type="entry name" value="AraC_binding_2"/>
    <property type="match status" value="1"/>
</dbReference>
<dbReference type="AlphaFoldDB" id="A0A370LCZ6"/>
<sequence>MFSWSTDHIAPRERFEHWREVRAKGVFGVTAELDPDQDGEFKGSMTIRPLGAAALVELHATPYRVSRTRADIARAPSDSLCLYQQLDGGGWFEAARGGEFVTPRGTLATSHSDLPYSTAPMTAAGFHLRVLKIPNGAALTRRAHELVAMPLDDRVPVTALIQSCFSDLAAKADNLDSAQAESLVQALAQLTLIARGVAEARSESSRAALRVGRLSAARYIIGRDADRASLSPAFVAGQLGISVRHLHALFEPTGQSFSQSVTAARLAEACRRLRQHPSQPVADIAFACGFDSLATFHRVFRAAFYMPPGDYRRSLQGKGPDG</sequence>
<name>A0A370LCZ6_9HYPH</name>
<dbReference type="GO" id="GO:0043565">
    <property type="term" value="F:sequence-specific DNA binding"/>
    <property type="evidence" value="ECO:0007669"/>
    <property type="project" value="InterPro"/>
</dbReference>
<dbReference type="SMART" id="SM00342">
    <property type="entry name" value="HTH_ARAC"/>
    <property type="match status" value="1"/>
</dbReference>
<dbReference type="Gene3D" id="1.10.10.60">
    <property type="entry name" value="Homeodomain-like"/>
    <property type="match status" value="1"/>
</dbReference>
<dbReference type="PROSITE" id="PS01124">
    <property type="entry name" value="HTH_ARAC_FAMILY_2"/>
    <property type="match status" value="1"/>
</dbReference>
<protein>
    <submittedName>
        <fullName evidence="5">AraC family transcriptional regulator</fullName>
    </submittedName>
</protein>
<evidence type="ECO:0000256" key="3">
    <source>
        <dbReference type="ARBA" id="ARBA00023163"/>
    </source>
</evidence>
<evidence type="ECO:0000313" key="6">
    <source>
        <dbReference type="Proteomes" id="UP000255207"/>
    </source>
</evidence>
<keyword evidence="2" id="KW-0238">DNA-binding</keyword>
<dbReference type="Proteomes" id="UP000255207">
    <property type="component" value="Unassembled WGS sequence"/>
</dbReference>
<evidence type="ECO:0000259" key="4">
    <source>
        <dbReference type="PROSITE" id="PS01124"/>
    </source>
</evidence>
<organism evidence="5 6">
    <name type="scientific">Bosea caraganae</name>
    <dbReference type="NCBI Taxonomy" id="2763117"/>
    <lineage>
        <taxon>Bacteria</taxon>
        <taxon>Pseudomonadati</taxon>
        <taxon>Pseudomonadota</taxon>
        <taxon>Alphaproteobacteria</taxon>
        <taxon>Hyphomicrobiales</taxon>
        <taxon>Boseaceae</taxon>
        <taxon>Bosea</taxon>
    </lineage>
</organism>
<gene>
    <name evidence="5" type="ORF">DWE98_04765</name>
</gene>
<evidence type="ECO:0000256" key="1">
    <source>
        <dbReference type="ARBA" id="ARBA00023015"/>
    </source>
</evidence>
<evidence type="ECO:0000313" key="5">
    <source>
        <dbReference type="EMBL" id="RDJ29842.1"/>
    </source>
</evidence>
<evidence type="ECO:0000256" key="2">
    <source>
        <dbReference type="ARBA" id="ARBA00023125"/>
    </source>
</evidence>
<dbReference type="PANTHER" id="PTHR46796">
    <property type="entry name" value="HTH-TYPE TRANSCRIPTIONAL ACTIVATOR RHAS-RELATED"/>
    <property type="match status" value="1"/>
</dbReference>
<dbReference type="Pfam" id="PF12833">
    <property type="entry name" value="HTH_18"/>
    <property type="match status" value="1"/>
</dbReference>
<dbReference type="GO" id="GO:0003700">
    <property type="term" value="F:DNA-binding transcription factor activity"/>
    <property type="evidence" value="ECO:0007669"/>
    <property type="project" value="InterPro"/>
</dbReference>
<dbReference type="SUPFAM" id="SSF46689">
    <property type="entry name" value="Homeodomain-like"/>
    <property type="match status" value="1"/>
</dbReference>
<comment type="caution">
    <text evidence="5">The sequence shown here is derived from an EMBL/GenBank/DDBJ whole genome shotgun (WGS) entry which is preliminary data.</text>
</comment>
<reference evidence="6" key="1">
    <citation type="submission" date="2018-07" db="EMBL/GenBank/DDBJ databases">
        <authorList>
            <person name="Safronova V.I."/>
            <person name="Chirak E.R."/>
            <person name="Sazanova A.L."/>
        </authorList>
    </citation>
    <scope>NUCLEOTIDE SEQUENCE [LARGE SCALE GENOMIC DNA]</scope>
    <source>
        <strain evidence="6">RCAM04685</strain>
    </source>
</reference>
<dbReference type="EMBL" id="QQTP01000001">
    <property type="protein sequence ID" value="RDJ29842.1"/>
    <property type="molecule type" value="Genomic_DNA"/>
</dbReference>
<accession>A0A370LCZ6</accession>
<dbReference type="RefSeq" id="WP_114827954.1">
    <property type="nucleotide sequence ID" value="NZ_QQTO01000019.1"/>
</dbReference>
<dbReference type="OrthoDB" id="9806208at2"/>
<feature type="domain" description="HTH araC/xylS-type" evidence="4">
    <location>
        <begin position="215"/>
        <end position="314"/>
    </location>
</feature>